<sequence length="117" mass="12816">MFKQLIKDESGNIESAMVLIPLVFLFLCSIQLVTAIQVRNFDQNEVQSQASSRAITGTFVESDSIINISSSNPFEDQKILIVSKLRDIPLLIPGLNRVLGGKLQSDVTGVAVIEDKP</sequence>
<dbReference type="EMBL" id="CAESAF010000043">
    <property type="protein sequence ID" value="CAB4335734.1"/>
    <property type="molecule type" value="Genomic_DNA"/>
</dbReference>
<name>A0A6J5YZR5_9ZZZZ</name>
<proteinExistence type="predicted"/>
<gene>
    <name evidence="1" type="ORF">UFOPK3574_00539</name>
</gene>
<organism evidence="1">
    <name type="scientific">freshwater metagenome</name>
    <dbReference type="NCBI Taxonomy" id="449393"/>
    <lineage>
        <taxon>unclassified sequences</taxon>
        <taxon>metagenomes</taxon>
        <taxon>ecological metagenomes</taxon>
    </lineage>
</organism>
<reference evidence="1" key="1">
    <citation type="submission" date="2020-05" db="EMBL/GenBank/DDBJ databases">
        <authorList>
            <person name="Chiriac C."/>
            <person name="Salcher M."/>
            <person name="Ghai R."/>
            <person name="Kavagutti S V."/>
        </authorList>
    </citation>
    <scope>NUCLEOTIDE SEQUENCE</scope>
</reference>
<protein>
    <submittedName>
        <fullName evidence="1">Unannotated protein</fullName>
    </submittedName>
</protein>
<accession>A0A6J5YZR5</accession>
<dbReference type="AlphaFoldDB" id="A0A6J5YZR5"/>
<evidence type="ECO:0000313" key="1">
    <source>
        <dbReference type="EMBL" id="CAB4335734.1"/>
    </source>
</evidence>